<name>A0A7N2L8E4_QUELO</name>
<feature type="domain" description="Mandelate racemase/muconate lactonizing enzyme C-terminal" evidence="2">
    <location>
        <begin position="315"/>
        <end position="411"/>
    </location>
</feature>
<dbReference type="PANTHER" id="PTHR42916">
    <property type="entry name" value="2-SUCCINYL-5-ENOLPYRUVYL-6-HYDROXY-3-CYCLOHEXENE-1-CARBOXYLATE SYNTHASE"/>
    <property type="match status" value="1"/>
</dbReference>
<dbReference type="SUPFAM" id="SSF52518">
    <property type="entry name" value="Thiamin diphosphate-binding fold (THDP-binding)"/>
    <property type="match status" value="1"/>
</dbReference>
<dbReference type="GO" id="GO:0030976">
    <property type="term" value="F:thiamine pyrophosphate binding"/>
    <property type="evidence" value="ECO:0007669"/>
    <property type="project" value="InterPro"/>
</dbReference>
<dbReference type="Gene3D" id="3.40.50.1820">
    <property type="entry name" value="alpha/beta hydrolase"/>
    <property type="match status" value="2"/>
</dbReference>
<reference evidence="3" key="2">
    <citation type="submission" date="2021-01" db="UniProtKB">
        <authorList>
            <consortium name="EnsemblPlants"/>
        </authorList>
    </citation>
    <scope>IDENTIFICATION</scope>
</reference>
<dbReference type="Pfam" id="PF13378">
    <property type="entry name" value="MR_MLE_C"/>
    <property type="match status" value="1"/>
</dbReference>
<evidence type="ECO:0000259" key="2">
    <source>
        <dbReference type="SMART" id="SM00922"/>
    </source>
</evidence>
<evidence type="ECO:0000313" key="3">
    <source>
        <dbReference type="EnsemblPlants" id="QL03p047145:mrna"/>
    </source>
</evidence>
<dbReference type="Gramene" id="QL03p047145:mrna">
    <property type="protein sequence ID" value="QL03p047145:mrna"/>
    <property type="gene ID" value="QL03p047145"/>
</dbReference>
<accession>A0A7N2L8E4</accession>
<dbReference type="SUPFAM" id="SSF53474">
    <property type="entry name" value="alpha/beta-Hydrolases"/>
    <property type="match status" value="1"/>
</dbReference>
<dbReference type="InterPro" id="IPR000073">
    <property type="entry name" value="AB_hydrolase_1"/>
</dbReference>
<dbReference type="SFLD" id="SFLDF00009">
    <property type="entry name" value="o-succinylbenzoate_synthase"/>
    <property type="match status" value="1"/>
</dbReference>
<dbReference type="SFLD" id="SFLDG00180">
    <property type="entry name" value="muconate_cycloisomerase"/>
    <property type="match status" value="1"/>
</dbReference>
<proteinExistence type="predicted"/>
<dbReference type="SMART" id="SM00922">
    <property type="entry name" value="MR_MLE"/>
    <property type="match status" value="1"/>
</dbReference>
<dbReference type="Gene3D" id="3.30.390.10">
    <property type="entry name" value="Enolase-like, N-terminal domain"/>
    <property type="match status" value="1"/>
</dbReference>
<dbReference type="InterPro" id="IPR011766">
    <property type="entry name" value="TPP_enzyme_TPP-bd"/>
</dbReference>
<evidence type="ECO:0000313" key="4">
    <source>
        <dbReference type="Proteomes" id="UP000594261"/>
    </source>
</evidence>
<dbReference type="InterPro" id="IPR013342">
    <property type="entry name" value="Mandelate_racemase_C"/>
</dbReference>
<dbReference type="PROSITE" id="PS00909">
    <property type="entry name" value="MR_MLE_2"/>
    <property type="match status" value="1"/>
</dbReference>
<reference evidence="3 4" key="1">
    <citation type="journal article" date="2016" name="G3 (Bethesda)">
        <title>First Draft Assembly and Annotation of the Genome of a California Endemic Oak Quercus lobata Nee (Fagaceae).</title>
        <authorList>
            <person name="Sork V.L."/>
            <person name="Fitz-Gibbon S.T."/>
            <person name="Puiu D."/>
            <person name="Crepeau M."/>
            <person name="Gugger P.F."/>
            <person name="Sherman R."/>
            <person name="Stevens K."/>
            <person name="Langley C.H."/>
            <person name="Pellegrini M."/>
            <person name="Salzberg S.L."/>
        </authorList>
    </citation>
    <scope>NUCLEOTIDE SEQUENCE [LARGE SCALE GENOMIC DNA]</scope>
    <source>
        <strain evidence="3 4">cv. SW786</strain>
    </source>
</reference>
<dbReference type="FunCoup" id="A0A7N2L8E4">
    <property type="interactions" value="1170"/>
</dbReference>
<dbReference type="GO" id="GO:0009063">
    <property type="term" value="P:amino acid catabolic process"/>
    <property type="evidence" value="ECO:0007669"/>
    <property type="project" value="InterPro"/>
</dbReference>
<dbReference type="Gene3D" id="3.20.20.120">
    <property type="entry name" value="Enolase-like C-terminal domain"/>
    <property type="match status" value="1"/>
</dbReference>
<evidence type="ECO:0000256" key="1">
    <source>
        <dbReference type="ARBA" id="ARBA00023239"/>
    </source>
</evidence>
<dbReference type="InterPro" id="IPR029017">
    <property type="entry name" value="Enolase-like_N"/>
</dbReference>
<dbReference type="Pfam" id="PF00561">
    <property type="entry name" value="Abhydrolase_1"/>
    <property type="match status" value="1"/>
</dbReference>
<dbReference type="AlphaFoldDB" id="A0A7N2L8E4"/>
<keyword evidence="4" id="KW-1185">Reference proteome</keyword>
<dbReference type="SUPFAM" id="SSF51604">
    <property type="entry name" value="Enolase C-terminal domain-like"/>
    <property type="match status" value="1"/>
</dbReference>
<dbReference type="InterPro" id="IPR029058">
    <property type="entry name" value="AB_hydrolase_fold"/>
</dbReference>
<organism evidence="3 4">
    <name type="scientific">Quercus lobata</name>
    <name type="common">Valley oak</name>
    <dbReference type="NCBI Taxonomy" id="97700"/>
    <lineage>
        <taxon>Eukaryota</taxon>
        <taxon>Viridiplantae</taxon>
        <taxon>Streptophyta</taxon>
        <taxon>Embryophyta</taxon>
        <taxon>Tracheophyta</taxon>
        <taxon>Spermatophyta</taxon>
        <taxon>Magnoliopsida</taxon>
        <taxon>eudicotyledons</taxon>
        <taxon>Gunneridae</taxon>
        <taxon>Pentapetalae</taxon>
        <taxon>rosids</taxon>
        <taxon>fabids</taxon>
        <taxon>Fagales</taxon>
        <taxon>Fagaceae</taxon>
        <taxon>Quercus</taxon>
    </lineage>
</organism>
<dbReference type="Pfam" id="PF02775">
    <property type="entry name" value="TPP_enzyme_C"/>
    <property type="match status" value="1"/>
</dbReference>
<dbReference type="InterPro" id="IPR036849">
    <property type="entry name" value="Enolase-like_C_sf"/>
</dbReference>
<dbReference type="PANTHER" id="PTHR42916:SF1">
    <property type="entry name" value="PROTEIN PHYLLO, CHLOROPLASTIC"/>
    <property type="match status" value="1"/>
</dbReference>
<dbReference type="InterPro" id="IPR029065">
    <property type="entry name" value="Enolase_C-like"/>
</dbReference>
<dbReference type="EMBL" id="LRBV02000003">
    <property type="status" value="NOT_ANNOTATED_CDS"/>
    <property type="molecule type" value="Genomic_DNA"/>
</dbReference>
<dbReference type="GO" id="GO:0016829">
    <property type="term" value="F:lyase activity"/>
    <property type="evidence" value="ECO:0007669"/>
    <property type="project" value="UniProtKB-KW"/>
</dbReference>
<keyword evidence="1" id="KW-0456">Lyase</keyword>
<dbReference type="InterPro" id="IPR018110">
    <property type="entry name" value="Mandel_Rmase/mucon_lact_enz_CS"/>
</dbReference>
<sequence>MSVLCVIGDVSFLHDTNGLAILYQRKSRKPMTIVVINNQGGAIFSLLPIAERTDPSILNEYFYTSHNVSICGLCKAHGVKHSLVQTKRELQDALLASQYDEIDCVIEVKSSIDANATFHSNIRKFASQASNHAFSILSRLSVQDSISHEGFICKISRMECSRFRIPLCTPPTLNLVDHECTKFYREGYILSLYLEDGSVGLGEVAPFEIHRESLLEIEQQLIFLLHVLKGAKISCFLPLLKGSFSSWIWNNLGVPPCSILPSVRCGLEMGILNAIAARQGSSLLNTLQPQIDEGDKSGRSSKVKICALLDSNGTPLEVAYAATGLVEEGFTAIKLKVARRGGPIHDAAVIQEVRKMVGCQIELRVDANRNWTFEEAIEFGSFVKDCNLQYIEEPVQDENDIIKFCEYSGLPVALDETIGSIQENTLEKLAKYSHPGIVAVVIKPSVIGGFENASLVARWAQNQGKMAVVSAAYESGLGLSAYIQFSCYLELQNADICKVIKSERVPSIAHGLGTYRWLEEDVTTDPLRIDRDPYSGFIEASVSEANRFLQKFQINHNTICSKLTGKQVNGYQLIVDTRGFSCFLKVYEVGERTNDNVVLFLHGFLGTGEDWITAMKAISGSARCISIDLPSHGGSKIQYHGANDSAQDPTFSIEVVADIIYKMIDQITPVKVICVGYSMGARIALHMALRFSNKIKGAVVIAGSPGLKDKVAREVRRAKDDSKACSLVAHGLQLFMENWYAGDLWKSLRSHPHFNQIFTSRLQHDDVQSLAKSLSDLSVGRQQMIQRIVDGGLLKGFKVGLASREVLNISGLFADDTIMFYEASPEQFSNYFAIVSGCKVGPIPMTHLGLHLGSSFRVGDFRYTFGVDCGDRPLHNMFPDLFALAVDKEAVVALYLACTHKGEFQHWKPLFARLLQVFPSLEVHLDDQGPMKCFILHVDCSFKKNLDNWQPWKMCFTFWSVGKDDFSDKEELWPLWEDLKHCKTPLLLIVGENDTKYKTIAQEMFCEVCHGLKSGDNLWNEIHEIVEIPNCGHAVHLENPLPVISALRQFLTRLGKSSFPIKSGIEIREL</sequence>
<dbReference type="InParanoid" id="A0A7N2L8E4"/>
<dbReference type="Gene3D" id="3.40.50.970">
    <property type="match status" value="1"/>
</dbReference>
<dbReference type="Proteomes" id="UP000594261">
    <property type="component" value="Chromosome 3"/>
</dbReference>
<dbReference type="SUPFAM" id="SSF54826">
    <property type="entry name" value="Enolase N-terminal domain-like"/>
    <property type="match status" value="1"/>
</dbReference>
<dbReference type="EnsemblPlants" id="QL03p047145:mrna">
    <property type="protein sequence ID" value="QL03p047145:mrna"/>
    <property type="gene ID" value="QL03p047145"/>
</dbReference>
<dbReference type="InterPro" id="IPR029061">
    <property type="entry name" value="THDP-binding"/>
</dbReference>
<dbReference type="SFLD" id="SFLDS00001">
    <property type="entry name" value="Enolase"/>
    <property type="match status" value="1"/>
</dbReference>
<protein>
    <recommendedName>
        <fullName evidence="2">Mandelate racemase/muconate lactonizing enzyme C-terminal domain-containing protein</fullName>
    </recommendedName>
</protein>